<reference evidence="2" key="1">
    <citation type="submission" date="2023-06" db="EMBL/GenBank/DDBJ databases">
        <title>Genome-scale phylogeny and comparative genomics of the fungal order Sordariales.</title>
        <authorList>
            <consortium name="Lawrence Berkeley National Laboratory"/>
            <person name="Hensen N."/>
            <person name="Bonometti L."/>
            <person name="Westerberg I."/>
            <person name="Brannstrom I.O."/>
            <person name="Guillou S."/>
            <person name="Cros-Aarteil S."/>
            <person name="Calhoun S."/>
            <person name="Haridas S."/>
            <person name="Kuo A."/>
            <person name="Mondo S."/>
            <person name="Pangilinan J."/>
            <person name="Riley R."/>
            <person name="Labutti K."/>
            <person name="Andreopoulos B."/>
            <person name="Lipzen A."/>
            <person name="Chen C."/>
            <person name="Yanf M."/>
            <person name="Daum C."/>
            <person name="Ng V."/>
            <person name="Clum A."/>
            <person name="Steindorff A."/>
            <person name="Ohm R."/>
            <person name="Martin F."/>
            <person name="Silar P."/>
            <person name="Natvig D."/>
            <person name="Lalanne C."/>
            <person name="Gautier V."/>
            <person name="Ament-Velasquez S.L."/>
            <person name="Kruys A."/>
            <person name="Hutchinson M.I."/>
            <person name="Powell A.J."/>
            <person name="Barry K."/>
            <person name="Miller A.N."/>
            <person name="Grigoriev I.V."/>
            <person name="Debuchy R."/>
            <person name="Gladieux P."/>
            <person name="Thoren M.H."/>
            <person name="Johannesson H."/>
        </authorList>
    </citation>
    <scope>NUCLEOTIDE SEQUENCE</scope>
    <source>
        <strain evidence="2">PSN4</strain>
    </source>
</reference>
<evidence type="ECO:0000313" key="3">
    <source>
        <dbReference type="Proteomes" id="UP001239445"/>
    </source>
</evidence>
<evidence type="ECO:0000313" key="2">
    <source>
        <dbReference type="EMBL" id="KAK1749665.1"/>
    </source>
</evidence>
<evidence type="ECO:0000259" key="1">
    <source>
        <dbReference type="Pfam" id="PF06985"/>
    </source>
</evidence>
<dbReference type="AlphaFoldDB" id="A0AAJ0B1V4"/>
<name>A0AAJ0B1V4_9PEZI</name>
<gene>
    <name evidence="2" type="ORF">QBC47DRAFT_311465</name>
</gene>
<dbReference type="Proteomes" id="UP001239445">
    <property type="component" value="Unassembled WGS sequence"/>
</dbReference>
<comment type="caution">
    <text evidence="2">The sequence shown here is derived from an EMBL/GenBank/DDBJ whole genome shotgun (WGS) entry which is preliminary data.</text>
</comment>
<dbReference type="Pfam" id="PF26639">
    <property type="entry name" value="Het-6_barrel"/>
    <property type="match status" value="1"/>
</dbReference>
<keyword evidence="3" id="KW-1185">Reference proteome</keyword>
<sequence>MFSSPAPRSIYAPALNAKLGEIRTVTILASVNRVDEIQCELNRRTLSGVNEDQKMSYLALSYVWGDTRNPKTIRVNGETVSVTQNLFVALAHFRQMTRPIELWVDALCINQHDIPERNAQVQLMGAIYRRASAVLMWLGPEADNSNMAFDLFQTIHATSERSTDEELLSSLERVTNNHSYDRHWKAVESLQQRPYWSRVWIVQEIVLCSHGLVCCGPRHHPWVNFNLLVAIFNKIGKIGKIACTSNCLSALSRLHRERVGMLAAAQKCFDEGGKLPLLDALVLCRHQKATDPRDHVYGALGLTDSPGFEINYDKPLFLVYREVVKYSVTRLQSLDILCECIPIAYAHRMAKLKDLNDQYHSHLEPVMSLDEGGFEHLKNCANCRPILGAIWDDMLPSWIPDWRLSLPRGGKLSGHPTPETLWYRASRNTLPDVRFPPNMQYMVVSGVFFDTLQTVMPLKPETDTSVEIHLQAAWSTWCNNIHPKGIYGDLKSQQEAFLQTVVAGKTPDGGRGACPIPVAKLNEWYGMRFITTEGGPTGVVETGPDSLYSGGLMPRVSSFYMAHKFFTFAATRRGFMGTMLYGAEAGDIVVVLLGARIPFLLRKYEDGDKYFLIGECCTYLQYIRLIRSSVGSLC</sequence>
<feature type="domain" description="Heterokaryon incompatibility" evidence="1">
    <location>
        <begin position="57"/>
        <end position="204"/>
    </location>
</feature>
<dbReference type="PANTHER" id="PTHR24148">
    <property type="entry name" value="ANKYRIN REPEAT DOMAIN-CONTAINING PROTEIN 39 HOMOLOG-RELATED"/>
    <property type="match status" value="1"/>
</dbReference>
<dbReference type="InterPro" id="IPR052895">
    <property type="entry name" value="HetReg/Transcr_Mod"/>
</dbReference>
<protein>
    <submittedName>
        <fullName evidence="2">Heterokaryon incompatibility protein-domain-containing protein</fullName>
    </submittedName>
</protein>
<dbReference type="EMBL" id="MU839853">
    <property type="protein sequence ID" value="KAK1749665.1"/>
    <property type="molecule type" value="Genomic_DNA"/>
</dbReference>
<dbReference type="Pfam" id="PF06985">
    <property type="entry name" value="HET"/>
    <property type="match status" value="1"/>
</dbReference>
<dbReference type="PANTHER" id="PTHR24148:SF73">
    <property type="entry name" value="HET DOMAIN PROTEIN (AFU_ORTHOLOGUE AFUA_8G01020)"/>
    <property type="match status" value="1"/>
</dbReference>
<organism evidence="2 3">
    <name type="scientific">Echria macrotheca</name>
    <dbReference type="NCBI Taxonomy" id="438768"/>
    <lineage>
        <taxon>Eukaryota</taxon>
        <taxon>Fungi</taxon>
        <taxon>Dikarya</taxon>
        <taxon>Ascomycota</taxon>
        <taxon>Pezizomycotina</taxon>
        <taxon>Sordariomycetes</taxon>
        <taxon>Sordariomycetidae</taxon>
        <taxon>Sordariales</taxon>
        <taxon>Schizotheciaceae</taxon>
        <taxon>Echria</taxon>
    </lineage>
</organism>
<dbReference type="InterPro" id="IPR010730">
    <property type="entry name" value="HET"/>
</dbReference>
<accession>A0AAJ0B1V4</accession>
<proteinExistence type="predicted"/>